<dbReference type="SUPFAM" id="SSF56784">
    <property type="entry name" value="HAD-like"/>
    <property type="match status" value="1"/>
</dbReference>
<dbReference type="InterPro" id="IPR036412">
    <property type="entry name" value="HAD-like_sf"/>
</dbReference>
<sequence>MNCPVHGLTAVRAVVFDVYGTLLRIHRPRRPYRRLLDEARGRSLVVDRLQCARDIMCREVGLAEAASRMELRLPPARMRELERDLDEEIASVALFPEVPQVLRRLRAAGCRVGVCSNLAAPYVAPAECLLQGMVDAAVWSCRVGMIKPDHGIYELAALRLGVAPGELLMVGDSLDADVRGPRACGVRALHLDRRSGRGDVTSLDALPELLGMPA</sequence>
<evidence type="ECO:0000313" key="3">
    <source>
        <dbReference type="EMBL" id="MBS7458664.1"/>
    </source>
</evidence>
<protein>
    <submittedName>
        <fullName evidence="2">HAD family hydrolase</fullName>
    </submittedName>
</protein>
<dbReference type="EMBL" id="JAGQFT020000013">
    <property type="protein sequence ID" value="MBS7458664.1"/>
    <property type="molecule type" value="Genomic_DNA"/>
</dbReference>
<gene>
    <name evidence="3" type="ORF">KB893_016100</name>
    <name evidence="2" type="ORF">KB893_18245</name>
</gene>
<dbReference type="SFLD" id="SFLDS00003">
    <property type="entry name" value="Haloacid_Dehalogenase"/>
    <property type="match status" value="1"/>
</dbReference>
<dbReference type="PANTHER" id="PTHR43316">
    <property type="entry name" value="HYDROLASE, HALOACID DELAHOGENASE-RELATED"/>
    <property type="match status" value="1"/>
</dbReference>
<evidence type="ECO:0000313" key="2">
    <source>
        <dbReference type="EMBL" id="MBR0564418.1"/>
    </source>
</evidence>
<reference evidence="2" key="2">
    <citation type="submission" date="2021-04" db="EMBL/GenBank/DDBJ databases">
        <authorList>
            <person name="Karlyshev A.V."/>
        </authorList>
    </citation>
    <scope>NUCLEOTIDE SEQUENCE</scope>
    <source>
        <strain evidence="2">LMG 29479</strain>
    </source>
</reference>
<organism evidence="2">
    <name type="scientific">Coralloluteibacterium stylophorae</name>
    <dbReference type="NCBI Taxonomy" id="1776034"/>
    <lineage>
        <taxon>Bacteria</taxon>
        <taxon>Pseudomonadati</taxon>
        <taxon>Pseudomonadota</taxon>
        <taxon>Gammaproteobacteria</taxon>
        <taxon>Lysobacterales</taxon>
        <taxon>Lysobacteraceae</taxon>
        <taxon>Coralloluteibacterium</taxon>
    </lineage>
</organism>
<dbReference type="SFLD" id="SFLDG01129">
    <property type="entry name" value="C1.5:_HAD__Beta-PGM__Phosphata"/>
    <property type="match status" value="1"/>
</dbReference>
<dbReference type="Proteomes" id="UP000675747">
    <property type="component" value="Unassembled WGS sequence"/>
</dbReference>
<dbReference type="InterPro" id="IPR023214">
    <property type="entry name" value="HAD_sf"/>
</dbReference>
<comment type="caution">
    <text evidence="2">The sequence shown here is derived from an EMBL/GenBank/DDBJ whole genome shotgun (WGS) entry which is preliminary data.</text>
</comment>
<dbReference type="PRINTS" id="PR00413">
    <property type="entry name" value="HADHALOGNASE"/>
</dbReference>
<dbReference type="EMBL" id="JAGQFT010000334">
    <property type="protein sequence ID" value="MBR0564418.1"/>
    <property type="molecule type" value="Genomic_DNA"/>
</dbReference>
<dbReference type="InterPro" id="IPR006439">
    <property type="entry name" value="HAD-SF_hydro_IA"/>
</dbReference>
<name>A0A8J7VYW2_9GAMM</name>
<dbReference type="RefSeq" id="WP_211928246.1">
    <property type="nucleotide sequence ID" value="NZ_JAGQFT020000013.1"/>
</dbReference>
<evidence type="ECO:0000313" key="4">
    <source>
        <dbReference type="Proteomes" id="UP000675747"/>
    </source>
</evidence>
<accession>A0A8J7VYW2</accession>
<dbReference type="AlphaFoldDB" id="A0A8J7VYW2"/>
<dbReference type="GO" id="GO:0016787">
    <property type="term" value="F:hydrolase activity"/>
    <property type="evidence" value="ECO:0007669"/>
    <property type="project" value="UniProtKB-KW"/>
</dbReference>
<proteinExistence type="predicted"/>
<dbReference type="Pfam" id="PF00702">
    <property type="entry name" value="Hydrolase"/>
    <property type="match status" value="1"/>
</dbReference>
<evidence type="ECO:0000256" key="1">
    <source>
        <dbReference type="ARBA" id="ARBA00022801"/>
    </source>
</evidence>
<dbReference type="InterPro" id="IPR051540">
    <property type="entry name" value="S-2-haloacid_dehalogenase"/>
</dbReference>
<keyword evidence="4" id="KW-1185">Reference proteome</keyword>
<dbReference type="Gene3D" id="3.40.50.1000">
    <property type="entry name" value="HAD superfamily/HAD-like"/>
    <property type="match status" value="1"/>
</dbReference>
<reference evidence="3 4" key="1">
    <citation type="journal article" date="2021" name="Microbiol. Resour. Announc.">
        <title>Draft Genome Sequence of Coralloluteibacterium stylophorae LMG 29479T.</title>
        <authorList>
            <person name="Karlyshev A.V."/>
            <person name="Kudryashova E.B."/>
            <person name="Ariskina E.V."/>
            <person name="Conroy A.P."/>
            <person name="Abidueva E.Y."/>
        </authorList>
    </citation>
    <scope>NUCLEOTIDE SEQUENCE [LARGE SCALE GENOMIC DNA]</scope>
    <source>
        <strain evidence="3 4">LMG 29479</strain>
    </source>
</reference>
<keyword evidence="1 2" id="KW-0378">Hydrolase</keyword>
<dbReference type="PANTHER" id="PTHR43316:SF3">
    <property type="entry name" value="HALOACID DEHALOGENASE, TYPE II (AFU_ORTHOLOGUE AFUA_2G07750)-RELATED"/>
    <property type="match status" value="1"/>
</dbReference>